<protein>
    <submittedName>
        <fullName evidence="1">Flagellar biosynthesis protein</fullName>
    </submittedName>
</protein>
<dbReference type="Pfam" id="PF01312">
    <property type="entry name" value="Bac_export_2"/>
    <property type="match status" value="1"/>
</dbReference>
<dbReference type="PANTHER" id="PTHR30531">
    <property type="entry name" value="FLAGELLAR BIOSYNTHETIC PROTEIN FLHB"/>
    <property type="match status" value="1"/>
</dbReference>
<dbReference type="GO" id="GO:0005886">
    <property type="term" value="C:plasma membrane"/>
    <property type="evidence" value="ECO:0007669"/>
    <property type="project" value="TreeGrafter"/>
</dbReference>
<proteinExistence type="predicted"/>
<reference evidence="2" key="1">
    <citation type="submission" date="2017-02" db="EMBL/GenBank/DDBJ databases">
        <authorList>
            <person name="Varghese N."/>
            <person name="Submissions S."/>
        </authorList>
    </citation>
    <scope>NUCLEOTIDE SEQUENCE [LARGE SCALE GENOMIC DNA]</scope>
    <source>
        <strain evidence="2">DSM 16521</strain>
    </source>
</reference>
<dbReference type="InterPro" id="IPR006135">
    <property type="entry name" value="T3SS_substrate_exporter"/>
</dbReference>
<dbReference type="AlphaFoldDB" id="A0A1T4LJW6"/>
<dbReference type="PANTHER" id="PTHR30531:SF12">
    <property type="entry name" value="FLAGELLAR BIOSYNTHETIC PROTEIN FLHB"/>
    <property type="match status" value="1"/>
</dbReference>
<keyword evidence="1" id="KW-0969">Cilium</keyword>
<dbReference type="Gene3D" id="3.40.1690.10">
    <property type="entry name" value="secretion proteins EscU"/>
    <property type="match status" value="1"/>
</dbReference>
<dbReference type="InterPro" id="IPR029025">
    <property type="entry name" value="T3SS_substrate_exporter_C"/>
</dbReference>
<dbReference type="EMBL" id="FUXM01000002">
    <property type="protein sequence ID" value="SJZ55030.1"/>
    <property type="molecule type" value="Genomic_DNA"/>
</dbReference>
<keyword evidence="1" id="KW-0282">Flagellum</keyword>
<organism evidence="1 2">
    <name type="scientific">Carboxydocella sporoproducens DSM 16521</name>
    <dbReference type="NCBI Taxonomy" id="1121270"/>
    <lineage>
        <taxon>Bacteria</taxon>
        <taxon>Bacillati</taxon>
        <taxon>Bacillota</taxon>
        <taxon>Clostridia</taxon>
        <taxon>Eubacteriales</taxon>
        <taxon>Clostridiales Family XVI. Incertae Sedis</taxon>
        <taxon>Carboxydocella</taxon>
    </lineage>
</organism>
<dbReference type="PRINTS" id="PR00950">
    <property type="entry name" value="TYPE3IMSPROT"/>
</dbReference>
<evidence type="ECO:0000313" key="2">
    <source>
        <dbReference type="Proteomes" id="UP000189933"/>
    </source>
</evidence>
<evidence type="ECO:0000313" key="1">
    <source>
        <dbReference type="EMBL" id="SJZ55030.1"/>
    </source>
</evidence>
<accession>A0A1T4LJW6</accession>
<dbReference type="OrthoDB" id="9810419at2"/>
<dbReference type="Proteomes" id="UP000189933">
    <property type="component" value="Unassembled WGS sequence"/>
</dbReference>
<dbReference type="SUPFAM" id="SSF160544">
    <property type="entry name" value="EscU C-terminal domain-like"/>
    <property type="match status" value="1"/>
</dbReference>
<name>A0A1T4LJW6_9FIRM</name>
<keyword evidence="1" id="KW-0966">Cell projection</keyword>
<dbReference type="GO" id="GO:0009306">
    <property type="term" value="P:protein secretion"/>
    <property type="evidence" value="ECO:0007669"/>
    <property type="project" value="InterPro"/>
</dbReference>
<keyword evidence="2" id="KW-1185">Reference proteome</keyword>
<sequence>MELNDKKKKIAIALGYDSGRDAAPRILATGRGPIAEKIIALAEEAEIPVVSQPYLARILVNQEPGEMIPAELYQAVAEILAYVYRLQNRL</sequence>
<gene>
    <name evidence="1" type="ORF">SAMN02745885_00188</name>
</gene>